<name>A0A409XKL2_PSICY</name>
<sequence>MPPPGCRRIIIWYHDESTFYAHDRRQKRWVHSSETAKPYKKGEGASQMVAKFFSAEYGFLRSPDGKESARVLFKAGKNCKGYFDNEDICQQAATAAALVKKYYCDEDHVFVFDNARTHTKRAEGALSALKMPKGPSANFGVDVNDLTEDGKLKYKPDGKILKKRVPMSNGRFADGTEQEFYFPAGHPQVGLFKGMAVILDERKLDGSKKKAQRGEKFSDCKIVPDMPARCCCQRTLFNEPDFLNIDSALQAEMREQGIEVIFLPKFHCELNPIEQCWG</sequence>
<dbReference type="PANTHER" id="PTHR35871">
    <property type="entry name" value="EXPRESSED PROTEIN"/>
    <property type="match status" value="1"/>
</dbReference>
<gene>
    <name evidence="1" type="ORF">CVT25_006593</name>
</gene>
<dbReference type="OrthoDB" id="10039611at2759"/>
<evidence type="ECO:0000313" key="2">
    <source>
        <dbReference type="Proteomes" id="UP000283269"/>
    </source>
</evidence>
<keyword evidence="2" id="KW-1185">Reference proteome</keyword>
<organism evidence="1 2">
    <name type="scientific">Psilocybe cyanescens</name>
    <dbReference type="NCBI Taxonomy" id="93625"/>
    <lineage>
        <taxon>Eukaryota</taxon>
        <taxon>Fungi</taxon>
        <taxon>Dikarya</taxon>
        <taxon>Basidiomycota</taxon>
        <taxon>Agaricomycotina</taxon>
        <taxon>Agaricomycetes</taxon>
        <taxon>Agaricomycetidae</taxon>
        <taxon>Agaricales</taxon>
        <taxon>Agaricineae</taxon>
        <taxon>Strophariaceae</taxon>
        <taxon>Psilocybe</taxon>
    </lineage>
</organism>
<accession>A0A409XKL2</accession>
<dbReference type="PANTHER" id="PTHR35871:SF1">
    <property type="entry name" value="CXC1-LIKE CYSTEINE CLUSTER ASSOCIATED WITH KDZ TRANSPOSASES DOMAIN-CONTAINING PROTEIN"/>
    <property type="match status" value="1"/>
</dbReference>
<dbReference type="GO" id="GO:0003676">
    <property type="term" value="F:nucleic acid binding"/>
    <property type="evidence" value="ECO:0007669"/>
    <property type="project" value="InterPro"/>
</dbReference>
<comment type="caution">
    <text evidence="1">The sequence shown here is derived from an EMBL/GenBank/DDBJ whole genome shotgun (WGS) entry which is preliminary data.</text>
</comment>
<dbReference type="EMBL" id="NHYD01001392">
    <property type="protein sequence ID" value="PPQ91313.1"/>
    <property type="molecule type" value="Genomic_DNA"/>
</dbReference>
<dbReference type="InterPro" id="IPR036397">
    <property type="entry name" value="RNaseH_sf"/>
</dbReference>
<evidence type="ECO:0000313" key="1">
    <source>
        <dbReference type="EMBL" id="PPQ91313.1"/>
    </source>
</evidence>
<dbReference type="AlphaFoldDB" id="A0A409XKL2"/>
<dbReference type="InParanoid" id="A0A409XKL2"/>
<dbReference type="Gene3D" id="3.30.420.10">
    <property type="entry name" value="Ribonuclease H-like superfamily/Ribonuclease H"/>
    <property type="match status" value="1"/>
</dbReference>
<protein>
    <submittedName>
        <fullName evidence="1">Uncharacterized protein</fullName>
    </submittedName>
</protein>
<dbReference type="Proteomes" id="UP000283269">
    <property type="component" value="Unassembled WGS sequence"/>
</dbReference>
<proteinExistence type="predicted"/>
<reference evidence="1 2" key="1">
    <citation type="journal article" date="2018" name="Evol. Lett.">
        <title>Horizontal gene cluster transfer increased hallucinogenic mushroom diversity.</title>
        <authorList>
            <person name="Reynolds H.T."/>
            <person name="Vijayakumar V."/>
            <person name="Gluck-Thaler E."/>
            <person name="Korotkin H.B."/>
            <person name="Matheny P.B."/>
            <person name="Slot J.C."/>
        </authorList>
    </citation>
    <scope>NUCLEOTIDE SEQUENCE [LARGE SCALE GENOMIC DNA]</scope>
    <source>
        <strain evidence="1 2">2631</strain>
    </source>
</reference>